<dbReference type="GO" id="GO:0003677">
    <property type="term" value="F:DNA binding"/>
    <property type="evidence" value="ECO:0007669"/>
    <property type="project" value="TreeGrafter"/>
</dbReference>
<evidence type="ECO:0000313" key="3">
    <source>
        <dbReference type="EMBL" id="PIL99114.1"/>
    </source>
</evidence>
<feature type="compositionally biased region" description="Basic residues" evidence="2">
    <location>
        <begin position="2054"/>
        <end position="2081"/>
    </location>
</feature>
<feature type="compositionally biased region" description="Polar residues" evidence="2">
    <location>
        <begin position="382"/>
        <end position="392"/>
    </location>
</feature>
<feature type="region of interest" description="Disordered" evidence="2">
    <location>
        <begin position="2325"/>
        <end position="2443"/>
    </location>
</feature>
<dbReference type="PANTHER" id="PTHR22940">
    <property type="entry name" value="TIMEOUT/TIMELESS-2"/>
    <property type="match status" value="1"/>
</dbReference>
<feature type="region of interest" description="Disordered" evidence="2">
    <location>
        <begin position="977"/>
        <end position="1022"/>
    </location>
</feature>
<feature type="region of interest" description="Disordered" evidence="2">
    <location>
        <begin position="164"/>
        <end position="295"/>
    </location>
</feature>
<feature type="compositionally biased region" description="Low complexity" evidence="2">
    <location>
        <begin position="189"/>
        <end position="201"/>
    </location>
</feature>
<feature type="region of interest" description="Disordered" evidence="2">
    <location>
        <begin position="2503"/>
        <end position="2568"/>
    </location>
</feature>
<sequence length="2648" mass="293538">MSSSRSPWGSASESDEERSPPSPASRASSPSVSEDAVEDEAHADEAAASSLRAEAAKFLWGDPEGEEAEEDDDDLLDAEDYIQASSSSAAKMTAAQPGLAADGEEGSFDEEVPYAARVLLKDAEARSRKEKLLLAALNSLTHTEVLLANAPADAAGHLSRVCTSQAGEAGAPPPAAPRLSDGGRQGRPSVSLSSRLSWESEQGGEKRRPSSKRPSFSPDATVSSAASAFPAVSAFPSASSQTLERELGRRPPVSAAERPAVARTSSQGSFRASLSTRRPSLSGEEKSTPQVVGAGQLAPKMMKVMREIFGKRKPVGRFGVYGQPSRRDAESPSSACSASPSHARASPSSLPGSSASFPPPTSSSCPVSGVEAQVPRPDSAASVATESSGKQVSVTVTEEAVRQLKDVNLLLKREGCASSLRRQRAQELYDFEDGHMLYQHPRFCAAAIFRENLVARRLAPLWTAVAARYDAVEGSDDAQQIENQQHLLVQLLRCLAFLAGAPPVDWIQYWMKFAPWLDDAKRVDDSRKKEKKRIEELRARRRRLGLQPSEVEKEAEENFFRDEALHQDPPVQEERRLRSHIVMKYYRGMQTTKKALCCPALWQLLSSVFVDKQDFVDRGGRTAEQQRRLDRLVEAREALYTREKEMKRQLLELEEESKKDFDEEDHLPKHRLRRESVGSKKEQEEEMRALKRELESLREEIFEITETLHDLNRSNREELEKAEGLLENLRLLVCAVLLMPPSLPKSVAVTPGTQLSLVVTMLQQRKEKALALSPLHPGGSSLLHLLLRDTHFDLFGRMQKAFSLVELASASNPQEQDFYDVEKMTGGLGRWAVTHVHAELMERIWTVLRTVHGVVSAVPPLAFAELIAEITAGVPLRSSVSSRASASGGSGAPSRRRGVPVDLQQVSHEHIKFLSRLDPLKARQVLLAERVVAAEQRNRKGAQVRVFHDQRRFVDYERLFLFRSLALRPFDLEEPCADAQHEAETPERGRGDAAETAERGQSVSAASASVGEKERRKREGEARCGGVAGSAFASASKAAWLRTALSREDLCALQKLIAGFLGIDEQFTAPVNPETLENDMYCGRFYSLAFLLEAAIKELLREVDADYHWPWDAELVLDLISWIFAYQVTYFKAVNRLRIAHARSRAGAAAPAPLDRIDMIFCLQGYETALVQDFLVGLLHRAVFVLSLSRGARPLLLSCLQCLRQLLRLLQVHVNSKKTEIVEAVKTQLASWIKRGVVGTLAHVMKTFKHSSFEPDVFLYALEIALVFASLLQAVGGQCEVPGLPRRGLGMQRRGGRRPAGLLMDDDEGLDGLADSNAPDLSAPTGSRVVTVDDVVKEFLKGEIILQAMQMLSHYSTNAVAVNSALISFFELILSYKGGQAENAAFFFDLSYFLIFRNMLNDVEARTDPRVSWVLAFAETVVERFFFLWGGDSRPGAETESSDRYSGGPQDRNEDGEREARTGEKRQDDEVGGSADALPAGAARTGEEAEEGNAFLPLELLFSKKKSGRTGFGDSVAGDVFCSTSEGSFASVFSNYRSGSDALLLAAMDEQLKTQGFVAPLDAAAECRRNLQDDLGFSGRESANKFDKHEDELLIREFLTYRDINNWDQYIATTLGKTARAVRKRLQQLRLSNPDVFPPDFAPDDDVFLSSRRTSVDAFAAAEPPAAAGVPPLLGAVQALWAEFSALSDGGDTLPFSRFLQSLAENFADACRLREVLRMDAVETGQEPAAAFWEAVAVEEPLEGGEASVALLDSAAFRRLMQVMGAERKAESKDNEVEEGTWKIPADHPQEILRAAVEKLKELVGLEQQELDALAAQHMHRERQRDEIRANRVKRRPFVFNSAALAEALLNYRFLLQRLERESPGPEGEGGDLFSEPREEQETDRTRAASDSVSAVFQRQPAAAILHDILEAFKSLSAKLMQRREEDMGETEDKETKEKDALELNVEEFPWFACEAIGEAKELRKTLAVMGCFRDFPGGREDEGSAQIRWQVPLDVDAEVFGDRVDAFANFASKDLDELDMLVQGVRGDRVDRSRGDEEEQTWEDGDSQDVSRAKHKREGGRSRHSKKKDRSPSRRKKKEKSHQGRPLLLTLQKLTNAASSGSGLLPEKPTTRHRYLLASKLFLWREFLESDEVNRELLHGDRPLQRLLACLREWNAERVAVVERAAEEAEDSDEEESVIRRLQPPHLVLTAHGGQGEEVAFSASSARAGEGDGKVKEGEEGEGERRRAPVEETEEGGVRFRVVRGVLPNVAAGLWVCAALGGKPVESSENREFLWRAEERYLPSSWLRKQLRILELVLLNPQMQTAAGVQVELGLIREVMEREEEAMREKEAQREEEMEEEENLDDEETGEDRGQNEGAEAKIRREQDSRKERSPTRGEEADGDMADVSSRSMSPRDKTSKERDENMQEEDDFDLVPEPEDSAEASLSPKKDPVNNVSDVDEDYEMFLEPSDGALSDDALFDAWDVVGSEDEEENATGPRCSDGNLAGADLLACLIDDLEAFPVKRRTSEHPRDRETRRPKKRSRDSGATGGPPAPEGTADAADACEKENAAPERGAERNARTDQDVDRVKKLMRSLDTAFAELEQVRTRGRGRFNTQVEQTRELTEKRNTCNSSCVSSCKSCRVKASHSCVRSLADPEKIRRGLHG</sequence>
<organism evidence="3 4">
    <name type="scientific">Toxoplasma gondii COUG</name>
    <dbReference type="NCBI Taxonomy" id="1074873"/>
    <lineage>
        <taxon>Eukaryota</taxon>
        <taxon>Sar</taxon>
        <taxon>Alveolata</taxon>
        <taxon>Apicomplexa</taxon>
        <taxon>Conoidasida</taxon>
        <taxon>Coccidia</taxon>
        <taxon>Eucoccidiorida</taxon>
        <taxon>Eimeriorina</taxon>
        <taxon>Sarcocystidae</taxon>
        <taxon>Toxoplasma</taxon>
    </lineage>
</organism>
<feature type="compositionally biased region" description="Basic and acidic residues" evidence="2">
    <location>
        <begin position="674"/>
        <end position="685"/>
    </location>
</feature>
<feature type="region of interest" description="Disordered" evidence="2">
    <location>
        <begin position="1"/>
        <end position="108"/>
    </location>
</feature>
<feature type="compositionally biased region" description="Acidic residues" evidence="2">
    <location>
        <begin position="2337"/>
        <end position="2351"/>
    </location>
</feature>
<comment type="caution">
    <text evidence="3">The sequence shown here is derived from an EMBL/GenBank/DDBJ whole genome shotgun (WGS) entry which is preliminary data.</text>
</comment>
<dbReference type="GO" id="GO:0031298">
    <property type="term" value="C:replication fork protection complex"/>
    <property type="evidence" value="ECO:0007669"/>
    <property type="project" value="TreeGrafter"/>
</dbReference>
<dbReference type="GO" id="GO:0043111">
    <property type="term" value="P:replication fork arrest"/>
    <property type="evidence" value="ECO:0007669"/>
    <property type="project" value="TreeGrafter"/>
</dbReference>
<feature type="compositionally biased region" description="Basic and acidic residues" evidence="2">
    <location>
        <begin position="2395"/>
        <end position="2407"/>
    </location>
</feature>
<dbReference type="Proteomes" id="UP000236343">
    <property type="component" value="Unassembled WGS sequence"/>
</dbReference>
<dbReference type="PANTHER" id="PTHR22940:SF4">
    <property type="entry name" value="PROTEIN TIMELESS HOMOLOG"/>
    <property type="match status" value="1"/>
</dbReference>
<accession>A0A2G8XVR2</accession>
<feature type="compositionally biased region" description="Low complexity" evidence="2">
    <location>
        <begin position="331"/>
        <end position="368"/>
    </location>
</feature>
<feature type="region of interest" description="Disordered" evidence="2">
    <location>
        <begin position="657"/>
        <end position="685"/>
    </location>
</feature>
<feature type="compositionally biased region" description="Basic and acidic residues" evidence="2">
    <location>
        <begin position="1451"/>
        <end position="1469"/>
    </location>
</feature>
<feature type="compositionally biased region" description="Acidic residues" evidence="2">
    <location>
        <begin position="2408"/>
        <end position="2424"/>
    </location>
</feature>
<feature type="compositionally biased region" description="Acidic residues" evidence="2">
    <location>
        <begin position="63"/>
        <end position="80"/>
    </location>
</feature>
<feature type="compositionally biased region" description="Polar residues" evidence="2">
    <location>
        <begin position="263"/>
        <end position="279"/>
    </location>
</feature>
<dbReference type="InterPro" id="IPR044998">
    <property type="entry name" value="Timeless"/>
</dbReference>
<feature type="region of interest" description="Disordered" evidence="2">
    <location>
        <begin position="2466"/>
        <end position="2487"/>
    </location>
</feature>
<feature type="compositionally biased region" description="Basic and acidic residues" evidence="2">
    <location>
        <begin position="2210"/>
        <end position="2231"/>
    </location>
</feature>
<feature type="compositionally biased region" description="Acidic residues" evidence="2">
    <location>
        <begin position="2037"/>
        <end position="2048"/>
    </location>
</feature>
<feature type="compositionally biased region" description="Low complexity" evidence="2">
    <location>
        <begin position="24"/>
        <end position="34"/>
    </location>
</feature>
<feature type="region of interest" description="Disordered" evidence="2">
    <location>
        <begin position="1434"/>
        <end position="1489"/>
    </location>
</feature>
<feature type="region of interest" description="Disordered" evidence="2">
    <location>
        <begin position="2204"/>
        <end position="2232"/>
    </location>
</feature>
<dbReference type="VEuPathDB" id="ToxoDB:TGCOUG_275430"/>
<protein>
    <submittedName>
        <fullName evidence="3">Uncharacterized protein</fullName>
    </submittedName>
</protein>
<dbReference type="GO" id="GO:0006281">
    <property type="term" value="P:DNA repair"/>
    <property type="evidence" value="ECO:0007669"/>
    <property type="project" value="TreeGrafter"/>
</dbReference>
<feature type="region of interest" description="Disordered" evidence="2">
    <location>
        <begin position="315"/>
        <end position="392"/>
    </location>
</feature>
<reference evidence="3 4" key="1">
    <citation type="journal article" date="2016" name="Nat. Commun.">
        <title>Local admixture of amplified and diversified secreted pathogenesis determinants shapes mosaic Toxoplasma gondii genomes.</title>
        <authorList>
            <person name="Lorenzi H."/>
            <person name="Khan A."/>
            <person name="Behnke M.S."/>
            <person name="Namasivayam S."/>
            <person name="Swapna L.S."/>
            <person name="Hadjithomas M."/>
            <person name="Karamycheva S."/>
            <person name="Pinney D."/>
            <person name="Brunk B.P."/>
            <person name="Ajioka J.W."/>
            <person name="Ajzenberg D."/>
            <person name="Boothroyd J.C."/>
            <person name="Boyle J.P."/>
            <person name="Darde M.L."/>
            <person name="Diaz-Miranda M.A."/>
            <person name="Dubey J.P."/>
            <person name="Fritz H.M."/>
            <person name="Gennari S.M."/>
            <person name="Gregory B.D."/>
            <person name="Kim K."/>
            <person name="Saeij J.P."/>
            <person name="Su C."/>
            <person name="White M.W."/>
            <person name="Zhu X.Q."/>
            <person name="Howe D.K."/>
            <person name="Rosenthal B.M."/>
            <person name="Grigg M.E."/>
            <person name="Parkinson J."/>
            <person name="Liu L."/>
            <person name="Kissinger J.C."/>
            <person name="Roos D.S."/>
            <person name="Sibley L.D."/>
        </authorList>
    </citation>
    <scope>NUCLEOTIDE SEQUENCE [LARGE SCALE GENOMIC DNA]</scope>
    <source>
        <strain evidence="3 4">COUG</strain>
    </source>
</reference>
<feature type="compositionally biased region" description="Basic and acidic residues" evidence="2">
    <location>
        <begin position="2352"/>
        <end position="2381"/>
    </location>
</feature>
<feature type="compositionally biased region" description="Low complexity" evidence="2">
    <location>
        <begin position="212"/>
        <end position="240"/>
    </location>
</feature>
<feature type="region of interest" description="Disordered" evidence="2">
    <location>
        <begin position="2030"/>
        <end position="2090"/>
    </location>
</feature>
<keyword evidence="1" id="KW-0175">Coiled coil</keyword>
<name>A0A2G8XVR2_TOXGO</name>
<evidence type="ECO:0000313" key="4">
    <source>
        <dbReference type="Proteomes" id="UP000236343"/>
    </source>
</evidence>
<feature type="compositionally biased region" description="Basic and acidic residues" evidence="2">
    <location>
        <begin position="2508"/>
        <end position="2518"/>
    </location>
</feature>
<dbReference type="GO" id="GO:0000076">
    <property type="term" value="P:DNA replication checkpoint signaling"/>
    <property type="evidence" value="ECO:0007669"/>
    <property type="project" value="TreeGrafter"/>
</dbReference>
<feature type="compositionally biased region" description="Basic and acidic residues" evidence="2">
    <location>
        <begin position="2326"/>
        <end position="2336"/>
    </location>
</feature>
<feature type="region of interest" description="Disordered" evidence="2">
    <location>
        <begin position="1862"/>
        <end position="1893"/>
    </location>
</feature>
<feature type="coiled-coil region" evidence="1">
    <location>
        <begin position="520"/>
        <end position="547"/>
    </location>
</feature>
<dbReference type="EMBL" id="AGQR02002469">
    <property type="protein sequence ID" value="PIL99114.1"/>
    <property type="molecule type" value="Genomic_DNA"/>
</dbReference>
<feature type="compositionally biased region" description="Basic and acidic residues" evidence="2">
    <location>
        <begin position="2546"/>
        <end position="2568"/>
    </location>
</feature>
<feature type="compositionally biased region" description="Basic and acidic residues" evidence="2">
    <location>
        <begin position="1011"/>
        <end position="1022"/>
    </location>
</feature>
<evidence type="ECO:0000256" key="2">
    <source>
        <dbReference type="SAM" id="MobiDB-lite"/>
    </source>
</evidence>
<feature type="compositionally biased region" description="Basic and acidic residues" evidence="2">
    <location>
        <begin position="1875"/>
        <end position="1888"/>
    </location>
</feature>
<gene>
    <name evidence="3" type="ORF">TGCOUG_275430</name>
</gene>
<evidence type="ECO:0000256" key="1">
    <source>
        <dbReference type="SAM" id="Coils"/>
    </source>
</evidence>
<feature type="compositionally biased region" description="Basic and acidic residues" evidence="2">
    <location>
        <begin position="979"/>
        <end position="998"/>
    </location>
</feature>
<proteinExistence type="predicted"/>